<evidence type="ECO:0008006" key="9">
    <source>
        <dbReference type="Google" id="ProtNLM"/>
    </source>
</evidence>
<dbReference type="PANTHER" id="PTHR13114:SF7">
    <property type="entry name" value="MEDIATOR OF RNA POLYMERASE II TRANSCRIPTION SUBUNIT 17"/>
    <property type="match status" value="1"/>
</dbReference>
<comment type="subcellular location">
    <subcellularLocation>
        <location evidence="1">Nucleus</location>
    </subcellularLocation>
</comment>
<dbReference type="Proteomes" id="UP001371456">
    <property type="component" value="Unassembled WGS sequence"/>
</dbReference>
<sequence>MNGDLEISVDKLPIKRLEFIEEQGAERFPSDIGYDEKTVNLIRRVDFAWAVEREEPNKKQKKSSSATSSKETSSSQPWQWQSLVENLRLAHQELQVIIDLINTVEANDAVTVAGMTRPKQLPNEHLSDLAVSMATKLQCFRVFFFIPSARCYAKLYVFRNLAFRLQHLGKYFKQSAKALEQQVAREARFYGALIRLQQNWKVKWHRMVAAASGNEGFYIDLFDTSLYDPAVAFRPSSASVVRIEHDPAGMLAVNLPPNSCRTLQFEFLGASAPSGVIKHSRLKPKDSFEDSSGETKREKSDDEHVRETHSTLREVHRAIFDEQVFDLVNREAFNPALGADVTGIQENLLRLSIGQRASLSISLVPSSDDGQTANAVGDEHSETAIVPFESVDSSKLDEGKLDFKKLGFPNRISFEIYLQQLFHEHVFIKAKNRLSSLGKPQISSQPVKDGPNLLGHFCVSLAHRIFSNKVLAELESLVSRIPYVQLISHPTWHSRTSSWTLSMDVPESILHAGSLSHSSDYVKNVKFHFRTKSMVRDDCISLEGEGAPNVVCLFKGKPDSTFPMNRYDCDLSDLPMVLLQQVASQVIRWLHEEALMVGIKANRDFLSLSFELEQGETLSLVAHVDPEDIQGCISWWLVMGDGFSEENKLQMDVNSGESETRKFLGYLSLEVLYSTLMDMVSVSSTAGH</sequence>
<comment type="similarity">
    <text evidence="2">Belongs to the Mediator complex subunit 17 family.</text>
</comment>
<keyword evidence="8" id="KW-1185">Reference proteome</keyword>
<feature type="compositionally biased region" description="Basic and acidic residues" evidence="6">
    <location>
        <begin position="283"/>
        <end position="308"/>
    </location>
</feature>
<dbReference type="AlphaFoldDB" id="A0AAN8SQP5"/>
<comment type="caution">
    <text evidence="7">The sequence shown here is derived from an EMBL/GenBank/DDBJ whole genome shotgun (WGS) entry which is preliminary data.</text>
</comment>
<evidence type="ECO:0000256" key="3">
    <source>
        <dbReference type="ARBA" id="ARBA00023015"/>
    </source>
</evidence>
<dbReference type="EMBL" id="JBANQN010000012">
    <property type="protein sequence ID" value="KAK6774374.1"/>
    <property type="molecule type" value="Genomic_DNA"/>
</dbReference>
<evidence type="ECO:0000256" key="1">
    <source>
        <dbReference type="ARBA" id="ARBA00004123"/>
    </source>
</evidence>
<name>A0AAN8SQP5_SOLBU</name>
<protein>
    <recommendedName>
        <fullName evidence="9">Mediator of RNA polymerase II transcription subunit 17</fullName>
    </recommendedName>
</protein>
<evidence type="ECO:0000313" key="8">
    <source>
        <dbReference type="Proteomes" id="UP001371456"/>
    </source>
</evidence>
<dbReference type="PANTHER" id="PTHR13114">
    <property type="entry name" value="MEDIATOR OF RNA POLYMERASE II TRANSCRIPTION SUBUNIT 17"/>
    <property type="match status" value="1"/>
</dbReference>
<keyword evidence="5" id="KW-0539">Nucleus</keyword>
<proteinExistence type="inferred from homology"/>
<keyword evidence="3" id="KW-0805">Transcription regulation</keyword>
<evidence type="ECO:0000256" key="4">
    <source>
        <dbReference type="ARBA" id="ARBA00023163"/>
    </source>
</evidence>
<evidence type="ECO:0000256" key="6">
    <source>
        <dbReference type="SAM" id="MobiDB-lite"/>
    </source>
</evidence>
<evidence type="ECO:0000256" key="5">
    <source>
        <dbReference type="ARBA" id="ARBA00023242"/>
    </source>
</evidence>
<accession>A0AAN8SQP5</accession>
<dbReference type="InterPro" id="IPR019313">
    <property type="entry name" value="Mediator_Med17"/>
</dbReference>
<evidence type="ECO:0000313" key="7">
    <source>
        <dbReference type="EMBL" id="KAK6774374.1"/>
    </source>
</evidence>
<reference evidence="7 8" key="1">
    <citation type="submission" date="2024-02" db="EMBL/GenBank/DDBJ databases">
        <title>de novo genome assembly of Solanum bulbocastanum strain 11H21.</title>
        <authorList>
            <person name="Hosaka A.J."/>
        </authorList>
    </citation>
    <scope>NUCLEOTIDE SEQUENCE [LARGE SCALE GENOMIC DNA]</scope>
    <source>
        <tissue evidence="7">Young leaves</tissue>
    </source>
</reference>
<dbReference type="GO" id="GO:0016592">
    <property type="term" value="C:mediator complex"/>
    <property type="evidence" value="ECO:0007669"/>
    <property type="project" value="InterPro"/>
</dbReference>
<dbReference type="GO" id="GO:0070847">
    <property type="term" value="C:core mediator complex"/>
    <property type="evidence" value="ECO:0007669"/>
    <property type="project" value="TreeGrafter"/>
</dbReference>
<gene>
    <name evidence="7" type="ORF">RDI58_029613</name>
</gene>
<keyword evidence="4" id="KW-0804">Transcription</keyword>
<evidence type="ECO:0000256" key="2">
    <source>
        <dbReference type="ARBA" id="ARBA00005635"/>
    </source>
</evidence>
<dbReference type="GO" id="GO:0003712">
    <property type="term" value="F:transcription coregulator activity"/>
    <property type="evidence" value="ECO:0007669"/>
    <property type="project" value="InterPro"/>
</dbReference>
<feature type="region of interest" description="Disordered" evidence="6">
    <location>
        <begin position="281"/>
        <end position="308"/>
    </location>
</feature>
<organism evidence="7 8">
    <name type="scientific">Solanum bulbocastanum</name>
    <name type="common">Wild potato</name>
    <dbReference type="NCBI Taxonomy" id="147425"/>
    <lineage>
        <taxon>Eukaryota</taxon>
        <taxon>Viridiplantae</taxon>
        <taxon>Streptophyta</taxon>
        <taxon>Embryophyta</taxon>
        <taxon>Tracheophyta</taxon>
        <taxon>Spermatophyta</taxon>
        <taxon>Magnoliopsida</taxon>
        <taxon>eudicotyledons</taxon>
        <taxon>Gunneridae</taxon>
        <taxon>Pentapetalae</taxon>
        <taxon>asterids</taxon>
        <taxon>lamiids</taxon>
        <taxon>Solanales</taxon>
        <taxon>Solanaceae</taxon>
        <taxon>Solanoideae</taxon>
        <taxon>Solaneae</taxon>
        <taxon>Solanum</taxon>
    </lineage>
</organism>
<dbReference type="GO" id="GO:0006357">
    <property type="term" value="P:regulation of transcription by RNA polymerase II"/>
    <property type="evidence" value="ECO:0007669"/>
    <property type="project" value="InterPro"/>
</dbReference>